<evidence type="ECO:0000313" key="2">
    <source>
        <dbReference type="Proteomes" id="UP000078542"/>
    </source>
</evidence>
<dbReference type="EMBL" id="KQ977091">
    <property type="protein sequence ID" value="KYN05849.1"/>
    <property type="molecule type" value="Genomic_DNA"/>
</dbReference>
<dbReference type="Proteomes" id="UP000078542">
    <property type="component" value="Unassembled WGS sequence"/>
</dbReference>
<dbReference type="AlphaFoldDB" id="A0A151ILU6"/>
<evidence type="ECO:0000313" key="1">
    <source>
        <dbReference type="EMBL" id="KYN05849.1"/>
    </source>
</evidence>
<sequence>VIDDIQVMDPDDVGNIVDEALEDVNFEDVMDVESSDESVLSNDTRYVSDLENDTDRMRKLIPDAQIGIGCFSREALSDSVLLFDRRSASGMCRVHGEHCRCRRCTVGQDPQKVAKITKQFLFAIKLHILLLCGR</sequence>
<keyword evidence="2" id="KW-1185">Reference proteome</keyword>
<proteinExistence type="predicted"/>
<feature type="non-terminal residue" evidence="1">
    <location>
        <position position="1"/>
    </location>
</feature>
<gene>
    <name evidence="1" type="ORF">ALC62_03216</name>
</gene>
<protein>
    <submittedName>
        <fullName evidence="1">Uncharacterized protein</fullName>
    </submittedName>
</protein>
<name>A0A151ILU6_9HYME</name>
<accession>A0A151ILU6</accession>
<reference evidence="1 2" key="1">
    <citation type="submission" date="2016-03" db="EMBL/GenBank/DDBJ databases">
        <title>Cyphomyrmex costatus WGS genome.</title>
        <authorList>
            <person name="Nygaard S."/>
            <person name="Hu H."/>
            <person name="Boomsma J."/>
            <person name="Zhang G."/>
        </authorList>
    </citation>
    <scope>NUCLEOTIDE SEQUENCE [LARGE SCALE GENOMIC DNA]</scope>
    <source>
        <strain evidence="1">MS0001</strain>
        <tissue evidence="1">Whole body</tissue>
    </source>
</reference>
<organism evidence="1 2">
    <name type="scientific">Cyphomyrmex costatus</name>
    <dbReference type="NCBI Taxonomy" id="456900"/>
    <lineage>
        <taxon>Eukaryota</taxon>
        <taxon>Metazoa</taxon>
        <taxon>Ecdysozoa</taxon>
        <taxon>Arthropoda</taxon>
        <taxon>Hexapoda</taxon>
        <taxon>Insecta</taxon>
        <taxon>Pterygota</taxon>
        <taxon>Neoptera</taxon>
        <taxon>Endopterygota</taxon>
        <taxon>Hymenoptera</taxon>
        <taxon>Apocrita</taxon>
        <taxon>Aculeata</taxon>
        <taxon>Formicoidea</taxon>
        <taxon>Formicidae</taxon>
        <taxon>Myrmicinae</taxon>
        <taxon>Cyphomyrmex</taxon>
    </lineage>
</organism>